<accession>A0AAX2KDA5</accession>
<evidence type="ECO:0000313" key="1">
    <source>
        <dbReference type="EMBL" id="STM24532.1"/>
    </source>
</evidence>
<evidence type="ECO:0000313" key="2">
    <source>
        <dbReference type="Proteomes" id="UP000254718"/>
    </source>
</evidence>
<dbReference type="AlphaFoldDB" id="A0AAX2KDA5"/>
<organism evidence="1 2">
    <name type="scientific">Escherichia coli</name>
    <dbReference type="NCBI Taxonomy" id="562"/>
    <lineage>
        <taxon>Bacteria</taxon>
        <taxon>Pseudomonadati</taxon>
        <taxon>Pseudomonadota</taxon>
        <taxon>Gammaproteobacteria</taxon>
        <taxon>Enterobacterales</taxon>
        <taxon>Enterobacteriaceae</taxon>
        <taxon>Escherichia</taxon>
    </lineage>
</organism>
<comment type="caution">
    <text evidence="1">The sequence shown here is derived from an EMBL/GenBank/DDBJ whole genome shotgun (WGS) entry which is preliminary data.</text>
</comment>
<name>A0AAX2KDA5_ECOLX</name>
<dbReference type="Proteomes" id="UP000254718">
    <property type="component" value="Unassembled WGS sequence"/>
</dbReference>
<proteinExistence type="predicted"/>
<gene>
    <name evidence="1" type="ORF">NCTC8333_03517</name>
</gene>
<protein>
    <submittedName>
        <fullName evidence="1">Uncharacterized protein</fullName>
    </submittedName>
</protein>
<dbReference type="EMBL" id="UGFE01000002">
    <property type="protein sequence ID" value="STM24532.1"/>
    <property type="molecule type" value="Genomic_DNA"/>
</dbReference>
<reference evidence="1 2" key="1">
    <citation type="submission" date="2018-06" db="EMBL/GenBank/DDBJ databases">
        <authorList>
            <consortium name="Pathogen Informatics"/>
            <person name="Doyle S."/>
        </authorList>
    </citation>
    <scope>NUCLEOTIDE SEQUENCE [LARGE SCALE GENOMIC DNA]</scope>
    <source>
        <strain evidence="1 2">NCTC8333</strain>
    </source>
</reference>
<sequence>MPVHQLNRLACQRPFYMRHKFVEIQDVLRTGFTEINPPLFAVLQVIKKTLAGQADKFASNNFSCNNTFGVADPVSHFCHQSLAFKSSASGSTSSGPAIFTLARLAGDIPNSASIARIRFQASAFIAAAGCALISTSPFCVSVR</sequence>